<reference evidence="2 3" key="1">
    <citation type="submission" date="2020-01" db="EMBL/GenBank/DDBJ databases">
        <authorList>
            <person name="Rodrigo-Torres L."/>
            <person name="Arahal R. D."/>
            <person name="Lucena T."/>
        </authorList>
    </citation>
    <scope>NUCLEOTIDE SEQUENCE [LARGE SCALE GENOMIC DNA]</scope>
    <source>
        <strain evidence="2 3">CECT 9393</strain>
    </source>
</reference>
<protein>
    <submittedName>
        <fullName evidence="2">Uncharacterized protein</fullName>
    </submittedName>
</protein>
<feature type="transmembrane region" description="Helical" evidence="1">
    <location>
        <begin position="174"/>
        <end position="192"/>
    </location>
</feature>
<accession>A0A6N4XT64</accession>
<evidence type="ECO:0000256" key="1">
    <source>
        <dbReference type="SAM" id="Phobius"/>
    </source>
</evidence>
<proteinExistence type="predicted"/>
<dbReference type="EMBL" id="CACVBY010000136">
    <property type="protein sequence ID" value="CAA7392721.1"/>
    <property type="molecule type" value="Genomic_DNA"/>
</dbReference>
<evidence type="ECO:0000313" key="3">
    <source>
        <dbReference type="Proteomes" id="UP000445309"/>
    </source>
</evidence>
<keyword evidence="3" id="KW-1185">Reference proteome</keyword>
<feature type="transmembrane region" description="Helical" evidence="1">
    <location>
        <begin position="127"/>
        <end position="143"/>
    </location>
</feature>
<evidence type="ECO:0000313" key="2">
    <source>
        <dbReference type="EMBL" id="CAA7392721.1"/>
    </source>
</evidence>
<gene>
    <name evidence="2" type="ORF">CHRY9393_03397</name>
</gene>
<organism evidence="2 3">
    <name type="scientific">Chryseobacterium fistulae</name>
    <dbReference type="NCBI Taxonomy" id="2675058"/>
    <lineage>
        <taxon>Bacteria</taxon>
        <taxon>Pseudomonadati</taxon>
        <taxon>Bacteroidota</taxon>
        <taxon>Flavobacteriia</taxon>
        <taxon>Flavobacteriales</taxon>
        <taxon>Weeksellaceae</taxon>
        <taxon>Chryseobacterium group</taxon>
        <taxon>Chryseobacterium</taxon>
    </lineage>
</organism>
<feature type="transmembrane region" description="Helical" evidence="1">
    <location>
        <begin position="150"/>
        <end position="168"/>
    </location>
</feature>
<sequence length="199" mass="24178">MKLVKENLKKNSPYVWKKDIIVLLYSMGFFVLNSKRESKYYIFDIIYNIALIYFYWEITQNFYDFRFVIIFFDFFLKFAFYRGIIGNLKTLLYLPISLRQKKIILFCLPLISLTNIASISILFYNEYIIFLFSIINSYFIFNLKTNRSEIIHFVFFYILSSFVFFYFLNGEDSLSIFFTIMTIFILLTIKKLDSYLKFN</sequence>
<keyword evidence="1" id="KW-0812">Transmembrane</keyword>
<keyword evidence="1" id="KW-0472">Membrane</keyword>
<dbReference type="AlphaFoldDB" id="A0A6N4XT64"/>
<feature type="transmembrane region" description="Helical" evidence="1">
    <location>
        <begin position="40"/>
        <end position="56"/>
    </location>
</feature>
<name>A0A6N4XT64_9FLAO</name>
<dbReference type="Proteomes" id="UP000445309">
    <property type="component" value="Unassembled WGS sequence"/>
</dbReference>
<keyword evidence="1" id="KW-1133">Transmembrane helix</keyword>
<feature type="transmembrane region" description="Helical" evidence="1">
    <location>
        <begin position="103"/>
        <end position="121"/>
    </location>
</feature>